<name>A0A4U9XKB4_9STRE</name>
<evidence type="ECO:0000313" key="4">
    <source>
        <dbReference type="Proteomes" id="UP000394068"/>
    </source>
</evidence>
<accession>A0A4U9XKB4</accession>
<keyword evidence="2" id="KW-0812">Transmembrane</keyword>
<sequence>MNFSNENMYKAIIEIQDRHIEKLNKWMLVLTLIAIISIGSVVAVNDHYQYQITHLKSELKVKNKQLDGLHQQLRRTQYQLERAKKQNVEQTAKIAELTGNGG</sequence>
<evidence type="ECO:0000256" key="2">
    <source>
        <dbReference type="SAM" id="Phobius"/>
    </source>
</evidence>
<dbReference type="EMBL" id="CABEHT010000001">
    <property type="protein sequence ID" value="VTS13459.1"/>
    <property type="molecule type" value="Genomic_DNA"/>
</dbReference>
<dbReference type="Proteomes" id="UP000394068">
    <property type="component" value="Unassembled WGS sequence"/>
</dbReference>
<proteinExistence type="predicted"/>
<evidence type="ECO:0000256" key="1">
    <source>
        <dbReference type="SAM" id="Coils"/>
    </source>
</evidence>
<protein>
    <submittedName>
        <fullName evidence="3">Phage membrane protein</fullName>
    </submittedName>
</protein>
<organism evidence="3 4">
    <name type="scientific">Streptococcus pseudoporcinus</name>
    <dbReference type="NCBI Taxonomy" id="361101"/>
    <lineage>
        <taxon>Bacteria</taxon>
        <taxon>Bacillati</taxon>
        <taxon>Bacillota</taxon>
        <taxon>Bacilli</taxon>
        <taxon>Lactobacillales</taxon>
        <taxon>Streptococcaceae</taxon>
        <taxon>Streptococcus</taxon>
    </lineage>
</organism>
<reference evidence="3 4" key="1">
    <citation type="submission" date="2019-05" db="EMBL/GenBank/DDBJ databases">
        <authorList>
            <consortium name="Pathogen Informatics"/>
        </authorList>
    </citation>
    <scope>NUCLEOTIDE SEQUENCE [LARGE SCALE GENOMIC DNA]</scope>
    <source>
        <strain evidence="3 4">NCTC5386</strain>
    </source>
</reference>
<keyword evidence="2" id="KW-1133">Transmembrane helix</keyword>
<keyword evidence="1" id="KW-0175">Coiled coil</keyword>
<evidence type="ECO:0000313" key="3">
    <source>
        <dbReference type="EMBL" id="VTS13459.1"/>
    </source>
</evidence>
<dbReference type="RefSeq" id="WP_416236990.1">
    <property type="nucleotide sequence ID" value="NZ_CABEHT010000001.1"/>
</dbReference>
<gene>
    <name evidence="3" type="ORF">NCTC5386_00978</name>
</gene>
<dbReference type="AlphaFoldDB" id="A0A4U9XKB4"/>
<feature type="coiled-coil region" evidence="1">
    <location>
        <begin position="52"/>
        <end position="100"/>
    </location>
</feature>
<feature type="transmembrane region" description="Helical" evidence="2">
    <location>
        <begin position="26"/>
        <end position="44"/>
    </location>
</feature>
<keyword evidence="2" id="KW-0472">Membrane</keyword>